<name>A0ABU2L5N0_9ACTN</name>
<feature type="region of interest" description="Disordered" evidence="1">
    <location>
        <begin position="28"/>
        <end position="53"/>
    </location>
</feature>
<evidence type="ECO:0000313" key="3">
    <source>
        <dbReference type="Proteomes" id="UP001183388"/>
    </source>
</evidence>
<dbReference type="Proteomes" id="UP001183388">
    <property type="component" value="Unassembled WGS sequence"/>
</dbReference>
<evidence type="ECO:0000313" key="2">
    <source>
        <dbReference type="EMBL" id="MDT0306876.1"/>
    </source>
</evidence>
<dbReference type="RefSeq" id="WP_311629816.1">
    <property type="nucleotide sequence ID" value="NZ_JAVREN010000008.1"/>
</dbReference>
<proteinExistence type="predicted"/>
<organism evidence="2 3">
    <name type="scientific">Streptomyces boetiae</name>
    <dbReference type="NCBI Taxonomy" id="3075541"/>
    <lineage>
        <taxon>Bacteria</taxon>
        <taxon>Bacillati</taxon>
        <taxon>Actinomycetota</taxon>
        <taxon>Actinomycetes</taxon>
        <taxon>Kitasatosporales</taxon>
        <taxon>Streptomycetaceae</taxon>
        <taxon>Streptomyces</taxon>
    </lineage>
</organism>
<evidence type="ECO:0000256" key="1">
    <source>
        <dbReference type="SAM" id="MobiDB-lite"/>
    </source>
</evidence>
<protein>
    <recommendedName>
        <fullName evidence="4">DUF2510 domain-containing protein</fullName>
    </recommendedName>
</protein>
<accession>A0ABU2L5N0</accession>
<reference evidence="3" key="1">
    <citation type="submission" date="2023-07" db="EMBL/GenBank/DDBJ databases">
        <title>30 novel species of actinomycetes from the DSMZ collection.</title>
        <authorList>
            <person name="Nouioui I."/>
        </authorList>
    </citation>
    <scope>NUCLEOTIDE SEQUENCE [LARGE SCALE GENOMIC DNA]</scope>
    <source>
        <strain evidence="3">DSM 44917</strain>
    </source>
</reference>
<evidence type="ECO:0008006" key="4">
    <source>
        <dbReference type="Google" id="ProtNLM"/>
    </source>
</evidence>
<gene>
    <name evidence="2" type="ORF">RM780_07850</name>
</gene>
<dbReference type="EMBL" id="JAVREN010000008">
    <property type="protein sequence ID" value="MDT0306876.1"/>
    <property type="molecule type" value="Genomic_DNA"/>
</dbReference>
<sequence>MTTWPQGPLGHLYQIWDGTQWLDITSDTRETQQTAIKRGRPEEATEPDPAEGEVLIDNRTGRYSPRNPRSDLHGIIGRNTPLRAYVQGPSRYLEMPDVPGAQLVSPSSTALDVTGDIDIRIELALDRMPSQADAGTGEAVVGEPVGTNLLGRYDRPNDQRAWRLALAELPAGFPLLGVSPDGLGPSAFTCIATEALPYLPGQRFALRGTVDLDDGAGHSVCTFYVADSMAGPWRQLGEPVTAAVQPGIHAPTGVPLSLGAAQPELARAAGRIYRAEVRNGIGGPVVAAPDLTAQPVGTTAFTDSAGRSWTAEGGAAVTDFYRRAHLEIPSWPPRWDVSETDIGTPVQGAGILRRLQQGTKPLQSTLRRYISAQSAALAYWPMEDGADATTAASGLPDGPAAQISGLDMAAESSLPSSAPMPRLGQGTSLIRAPLPALPDPSLGWRIEMLYFLDAMPATSLGWIRVATTGGGYGTITGYIGGGEARIRIRDASDTTVAEGFWTDASAMAAAVSGWCRVRLMAVPVTGGWEYRLGWSSLALDEFWYTSTSPLGPLPFTRPTRFDSVWSSASAGMPVGHIGYTNDPNIVLHGFGVGTTGPDTAYTGERALTRMRRLAREERLPLGVAGDAALSPAMGPQRIATLLDLVAECASADGGSLTELRDAPALHYQARHLRYNQPVALALDYAAGHIAPPLAPTDDDLDVVNDVEVRRTGGSTARAVLEEGRLSVQAPPDGIGTYDTSVELNLADDTGLESQAWWRLHLGTVDEMRYPRVTLNLRNPASQAWLQDYLDRVVIGARITIANPPEWLPPDRIDLVVQAVEEVVTDWEWTATLTCAPASPWTVGEVGQADPGQDRAPVRVDTAGTRLSADITAGATQILMQPTAGQPWTTSAAPRPTDTGDDLPLDIRIGGEVITLSGIEPHSWDAFDRLVSNGWGSTPSSTTPTPAWNISGGTAAERSVAGGQGIVSVGSTGTPRFQFLPQWSLVDSEVLVAISPQAVATGASLWAGITLRITGSSYYLLRGVWQTSGAVGLEAVHTTSTLTGVVATGMTYTAASRWWLRARLEGQRLRGRIWPDGRTEPSRWQIDHEVVSSLLTSGVVGLLAERAAGNTNSPAIFTFDAWETVWPQTALVAARSVNGVAKAHAVPAAVELADPMIVAL</sequence>
<comment type="caution">
    <text evidence="2">The sequence shown here is derived from an EMBL/GenBank/DDBJ whole genome shotgun (WGS) entry which is preliminary data.</text>
</comment>
<keyword evidence="3" id="KW-1185">Reference proteome</keyword>